<dbReference type="SUPFAM" id="SSF53850">
    <property type="entry name" value="Periplasmic binding protein-like II"/>
    <property type="match status" value="1"/>
</dbReference>
<accession>A0A480AQA9</accession>
<comment type="caution">
    <text evidence="2">The sequence shown here is derived from an EMBL/GenBank/DDBJ whole genome shotgun (WGS) entry which is preliminary data.</text>
</comment>
<dbReference type="PANTHER" id="PTHR42928:SF5">
    <property type="entry name" value="BLR1237 PROTEIN"/>
    <property type="match status" value="1"/>
</dbReference>
<dbReference type="Pfam" id="PF03401">
    <property type="entry name" value="TctC"/>
    <property type="match status" value="1"/>
</dbReference>
<protein>
    <recommendedName>
        <fullName evidence="4">MFS transporter</fullName>
    </recommendedName>
</protein>
<dbReference type="PROSITE" id="PS51318">
    <property type="entry name" value="TAT"/>
    <property type="match status" value="1"/>
</dbReference>
<name>A0A480AQA9_9BURK</name>
<gene>
    <name evidence="2" type="ORF">AQPW35_28800</name>
</gene>
<evidence type="ECO:0000256" key="1">
    <source>
        <dbReference type="ARBA" id="ARBA00006987"/>
    </source>
</evidence>
<comment type="similarity">
    <text evidence="1">Belongs to the UPF0065 (bug) family.</text>
</comment>
<sequence length="324" mass="34506">MSTHLSRRRLLRFAALAPLAGVAARGHAKTAAPLRGLQLVVPVPPGAQPDVIARWLIDPLARRAGVPGLVVNRPGAAGALAADAVLAAAPDSGTLLLGGLDHVAYSHLNSNRRALDPLVDFVPVGAINRDTWVVVTASDHGPRTLAALAERSRREPLNYASLGEGTTAHLVSARLCRAAGVEAQHVPYRDPWMPDLLAGRIHFVVAPTPAVLPLLKAGRLRALATLTDERLPLPGEPPNVRELGLADQVFHGGLFLYAPAALASQAAQLNAWLVETLSEPEIVQRYRDVAIEPTPIGLDATAAMVRRRLQEVDAMRLAVFGRTR</sequence>
<dbReference type="InterPro" id="IPR042100">
    <property type="entry name" value="Bug_dom1"/>
</dbReference>
<evidence type="ECO:0000313" key="2">
    <source>
        <dbReference type="EMBL" id="GCL63799.1"/>
    </source>
</evidence>
<proteinExistence type="inferred from homology"/>
<dbReference type="AlphaFoldDB" id="A0A480AQA9"/>
<dbReference type="EMBL" id="BJCL01000007">
    <property type="protein sequence ID" value="GCL63799.1"/>
    <property type="molecule type" value="Genomic_DNA"/>
</dbReference>
<dbReference type="RefSeq" id="WP_137733544.1">
    <property type="nucleotide sequence ID" value="NZ_BJCL01000007.1"/>
</dbReference>
<dbReference type="Gene3D" id="3.40.190.10">
    <property type="entry name" value="Periplasmic binding protein-like II"/>
    <property type="match status" value="1"/>
</dbReference>
<dbReference type="InterPro" id="IPR005064">
    <property type="entry name" value="BUG"/>
</dbReference>
<dbReference type="InterPro" id="IPR006311">
    <property type="entry name" value="TAT_signal"/>
</dbReference>
<dbReference type="OrthoDB" id="7254047at2"/>
<dbReference type="Gene3D" id="3.40.190.150">
    <property type="entry name" value="Bordetella uptake gene, domain 1"/>
    <property type="match status" value="1"/>
</dbReference>
<evidence type="ECO:0008006" key="4">
    <source>
        <dbReference type="Google" id="ProtNLM"/>
    </source>
</evidence>
<reference evidence="3" key="1">
    <citation type="submission" date="2019-03" db="EMBL/GenBank/DDBJ databases">
        <title>Aquabacterium pictum sp.nov., the first bacteriochlorophyll a-containing freshwater bacterium in the genus Aquabacterium of the class Betaproteobacteria.</title>
        <authorList>
            <person name="Hirose S."/>
            <person name="Tank M."/>
            <person name="Hara E."/>
            <person name="Tamaki H."/>
            <person name="Takaichi S."/>
            <person name="Haruta S."/>
            <person name="Hanada S."/>
        </authorList>
    </citation>
    <scope>NUCLEOTIDE SEQUENCE [LARGE SCALE GENOMIC DNA]</scope>
    <source>
        <strain evidence="3">W35</strain>
    </source>
</reference>
<organism evidence="2 3">
    <name type="scientific">Pseudaquabacterium pictum</name>
    <dbReference type="NCBI Taxonomy" id="2315236"/>
    <lineage>
        <taxon>Bacteria</taxon>
        <taxon>Pseudomonadati</taxon>
        <taxon>Pseudomonadota</taxon>
        <taxon>Betaproteobacteria</taxon>
        <taxon>Burkholderiales</taxon>
        <taxon>Sphaerotilaceae</taxon>
        <taxon>Pseudaquabacterium</taxon>
    </lineage>
</organism>
<evidence type="ECO:0000313" key="3">
    <source>
        <dbReference type="Proteomes" id="UP000301751"/>
    </source>
</evidence>
<dbReference type="PANTHER" id="PTHR42928">
    <property type="entry name" value="TRICARBOXYLATE-BINDING PROTEIN"/>
    <property type="match status" value="1"/>
</dbReference>
<dbReference type="Proteomes" id="UP000301751">
    <property type="component" value="Unassembled WGS sequence"/>
</dbReference>
<keyword evidence="3" id="KW-1185">Reference proteome</keyword>